<organism evidence="1 2">
    <name type="scientific">candidate division WWE3 bacterium RIFCSPLOWO2_01_FULL_39_13</name>
    <dbReference type="NCBI Taxonomy" id="1802624"/>
    <lineage>
        <taxon>Bacteria</taxon>
        <taxon>Katanobacteria</taxon>
    </lineage>
</organism>
<evidence type="ECO:0000313" key="1">
    <source>
        <dbReference type="EMBL" id="OGC51351.1"/>
    </source>
</evidence>
<name>A0A1F4V2E0_UNCKA</name>
<dbReference type="EMBL" id="MEVH01000025">
    <property type="protein sequence ID" value="OGC51351.1"/>
    <property type="molecule type" value="Genomic_DNA"/>
</dbReference>
<comment type="caution">
    <text evidence="1">The sequence shown here is derived from an EMBL/GenBank/DDBJ whole genome shotgun (WGS) entry which is preliminary data.</text>
</comment>
<dbReference type="InterPro" id="IPR013792">
    <property type="entry name" value="RNA3'P_cycl/enolpyr_Trfase_a/b"/>
</dbReference>
<evidence type="ECO:0008006" key="3">
    <source>
        <dbReference type="Google" id="ProtNLM"/>
    </source>
</evidence>
<dbReference type="Proteomes" id="UP000178771">
    <property type="component" value="Unassembled WGS sequence"/>
</dbReference>
<evidence type="ECO:0000313" key="2">
    <source>
        <dbReference type="Proteomes" id="UP000178771"/>
    </source>
</evidence>
<dbReference type="STRING" id="1802624.A2982_01170"/>
<reference evidence="1 2" key="1">
    <citation type="journal article" date="2016" name="Nat. Commun.">
        <title>Thousands of microbial genomes shed light on interconnected biogeochemical processes in an aquifer system.</title>
        <authorList>
            <person name="Anantharaman K."/>
            <person name="Brown C.T."/>
            <person name="Hug L.A."/>
            <person name="Sharon I."/>
            <person name="Castelle C.J."/>
            <person name="Probst A.J."/>
            <person name="Thomas B.C."/>
            <person name="Singh A."/>
            <person name="Wilkins M.J."/>
            <person name="Karaoz U."/>
            <person name="Brodie E.L."/>
            <person name="Williams K.H."/>
            <person name="Hubbard S.S."/>
            <person name="Banfield J.F."/>
        </authorList>
    </citation>
    <scope>NUCLEOTIDE SEQUENCE [LARGE SCALE GENOMIC DNA]</scope>
</reference>
<dbReference type="GO" id="GO:0016765">
    <property type="term" value="F:transferase activity, transferring alkyl or aryl (other than methyl) groups"/>
    <property type="evidence" value="ECO:0007669"/>
    <property type="project" value="InterPro"/>
</dbReference>
<dbReference type="InterPro" id="IPR036968">
    <property type="entry name" value="Enolpyruvate_Tfrase_sf"/>
</dbReference>
<proteinExistence type="predicted"/>
<protein>
    <recommendedName>
        <fullName evidence="3">Enolpyruvate transferase domain-containing protein</fullName>
    </recommendedName>
</protein>
<dbReference type="SUPFAM" id="SSF55205">
    <property type="entry name" value="EPT/RTPC-like"/>
    <property type="match status" value="1"/>
</dbReference>
<dbReference type="AlphaFoldDB" id="A0A1F4V2E0"/>
<dbReference type="Gene3D" id="3.65.10.10">
    <property type="entry name" value="Enolpyruvate transferase domain"/>
    <property type="match status" value="2"/>
</dbReference>
<sequence length="398" mass="44659">MNETAKNAKISGGRPFFGSAELSGDPVEAVILISLAVVKPGKTKIMNVSRCAYVMRFIEIVRFLGVRIDWIDEKTISVDTSNNLDANLVQFYEKDDQPYLKLLIPGLLYRNGECVVHPKMIEQIKLYKSLEFTVERSYNIITIKLPASASGLTKKHFDIRNYGTLEAVSSLMLKLISSNVDILYDEENTFVRQFDELLSEDGRDKYICGDNSFEFLLLSYLAIFSDGNVDVGISDLSGHLKYLLMLNKAGICYESEKNSLKLWKESPSENPDYYDFSGFSAAEVSYLLLIFSQIFQKSIQVLCDKSHMIEEICTELNMLGFKLHFEPVKDLLRVIIKPFSPEAPIKAVIEDPVLSGVLLATAITAPGTSRISGINVLSAYIPDMEEKLRNLSVSISFS</sequence>
<accession>A0A1F4V2E0</accession>
<gene>
    <name evidence="1" type="ORF">A2982_01170</name>
</gene>